<evidence type="ECO:0000313" key="3">
    <source>
        <dbReference type="Proteomes" id="UP000549394"/>
    </source>
</evidence>
<accession>A0A7I8WE96</accession>
<dbReference type="Proteomes" id="UP000549394">
    <property type="component" value="Unassembled WGS sequence"/>
</dbReference>
<protein>
    <submittedName>
        <fullName evidence="2">Uncharacterized protein</fullName>
    </submittedName>
</protein>
<feature type="region of interest" description="Disordered" evidence="1">
    <location>
        <begin position="140"/>
        <end position="167"/>
    </location>
</feature>
<comment type="caution">
    <text evidence="2">The sequence shown here is derived from an EMBL/GenBank/DDBJ whole genome shotgun (WGS) entry which is preliminary data.</text>
</comment>
<evidence type="ECO:0000256" key="1">
    <source>
        <dbReference type="SAM" id="MobiDB-lite"/>
    </source>
</evidence>
<proteinExistence type="predicted"/>
<evidence type="ECO:0000313" key="2">
    <source>
        <dbReference type="EMBL" id="CAD5126384.1"/>
    </source>
</evidence>
<name>A0A7I8WE96_9ANNE</name>
<feature type="compositionally biased region" description="Basic and acidic residues" evidence="1">
    <location>
        <begin position="158"/>
        <end position="167"/>
    </location>
</feature>
<dbReference type="AlphaFoldDB" id="A0A7I8WE96"/>
<keyword evidence="3" id="KW-1185">Reference proteome</keyword>
<gene>
    <name evidence="2" type="ORF">DGYR_LOCUS13630</name>
</gene>
<organism evidence="2 3">
    <name type="scientific">Dimorphilus gyrociliatus</name>
    <dbReference type="NCBI Taxonomy" id="2664684"/>
    <lineage>
        <taxon>Eukaryota</taxon>
        <taxon>Metazoa</taxon>
        <taxon>Spiralia</taxon>
        <taxon>Lophotrochozoa</taxon>
        <taxon>Annelida</taxon>
        <taxon>Polychaeta</taxon>
        <taxon>Polychaeta incertae sedis</taxon>
        <taxon>Dinophilidae</taxon>
        <taxon>Dimorphilus</taxon>
    </lineage>
</organism>
<dbReference type="EMBL" id="CAJFCJ010000045">
    <property type="protein sequence ID" value="CAD5126384.1"/>
    <property type="molecule type" value="Genomic_DNA"/>
</dbReference>
<reference evidence="2 3" key="1">
    <citation type="submission" date="2020-08" db="EMBL/GenBank/DDBJ databases">
        <authorList>
            <person name="Hejnol A."/>
        </authorList>
    </citation>
    <scope>NUCLEOTIDE SEQUENCE [LARGE SCALE GENOMIC DNA]</scope>
</reference>
<sequence>MTKTYSSIHQIEILKEHNPWTKKVMDMVDGIRITGGPITGDRLNKLHEIANKWAQATNELVLEELNDRLSTLRDKLRQIEEVYNQNQFRRAIEVTKNRTIQKYGKKINWIQLKESVSLVSNNLNVTLDETFKREIRDKFKEQPTIQKAKKPPNTQRANKGDSSKIDNSEIQNLRKELAILTDVFTELRSKIVGEQQEMEQGKTTNVHRNVFKTMLKIIETKQKWFLTYARAPKLTALK</sequence>